<name>A0ABT4BHD1_9ACTN</name>
<protein>
    <submittedName>
        <fullName evidence="2">Uncharacterized protein</fullName>
    </submittedName>
</protein>
<accession>A0ABT4BHD1</accession>
<feature type="compositionally biased region" description="Low complexity" evidence="1">
    <location>
        <begin position="148"/>
        <end position="160"/>
    </location>
</feature>
<comment type="caution">
    <text evidence="2">The sequence shown here is derived from an EMBL/GenBank/DDBJ whole genome shotgun (WGS) entry which is preliminary data.</text>
</comment>
<sequence length="160" mass="16700">MVERKIDVLVVRWYERLPAAGIVGRWFDAAAAHLPEAVPKRFGDTEPLKGQGGRAEVEAALGRAQTLLFLAGTAPVYHASLGTDGGPRLGPVVAHSLQVELDPSDERVRKFALAVAGEDTIYVGLGGRRDDARSEDALGAGGTARGTVSGAARSVARASS</sequence>
<keyword evidence="3" id="KW-1185">Reference proteome</keyword>
<gene>
    <name evidence="2" type="ORF">OWR29_44000</name>
</gene>
<dbReference type="EMBL" id="JAPNTZ010000023">
    <property type="protein sequence ID" value="MCY1145005.1"/>
    <property type="molecule type" value="Genomic_DNA"/>
</dbReference>
<evidence type="ECO:0000256" key="1">
    <source>
        <dbReference type="SAM" id="MobiDB-lite"/>
    </source>
</evidence>
<reference evidence="2" key="1">
    <citation type="submission" date="2022-11" db="EMBL/GenBank/DDBJ databases">
        <authorList>
            <person name="Somphong A."/>
            <person name="Phongsopitanun W."/>
        </authorList>
    </citation>
    <scope>NUCLEOTIDE SEQUENCE</scope>
    <source>
        <strain evidence="2">Pm04-4</strain>
    </source>
</reference>
<feature type="region of interest" description="Disordered" evidence="1">
    <location>
        <begin position="134"/>
        <end position="160"/>
    </location>
</feature>
<dbReference type="Proteomes" id="UP001151002">
    <property type="component" value="Unassembled WGS sequence"/>
</dbReference>
<proteinExistence type="predicted"/>
<organism evidence="2 3">
    <name type="scientific">Paractinoplanes pyxinae</name>
    <dbReference type="NCBI Taxonomy" id="2997416"/>
    <lineage>
        <taxon>Bacteria</taxon>
        <taxon>Bacillati</taxon>
        <taxon>Actinomycetota</taxon>
        <taxon>Actinomycetes</taxon>
        <taxon>Micromonosporales</taxon>
        <taxon>Micromonosporaceae</taxon>
        <taxon>Paractinoplanes</taxon>
    </lineage>
</organism>
<dbReference type="RefSeq" id="WP_267569596.1">
    <property type="nucleotide sequence ID" value="NZ_JAPNTZ010000023.1"/>
</dbReference>
<evidence type="ECO:0000313" key="3">
    <source>
        <dbReference type="Proteomes" id="UP001151002"/>
    </source>
</evidence>
<evidence type="ECO:0000313" key="2">
    <source>
        <dbReference type="EMBL" id="MCY1145005.1"/>
    </source>
</evidence>